<dbReference type="RefSeq" id="XP_024584950.1">
    <property type="nucleotide sequence ID" value="XM_024719675.1"/>
</dbReference>
<protein>
    <submittedName>
        <fullName evidence="1">Uncharacterized protein</fullName>
    </submittedName>
</protein>
<sequence>MDLLAGLYDPIFSAPTRPQDPKIVLRVLCYIPHIDISNRVKAKVLVRDKPYGRPPMK</sequence>
<dbReference type="AlphaFoldDB" id="A0A0P1B2V3"/>
<evidence type="ECO:0000313" key="2">
    <source>
        <dbReference type="Proteomes" id="UP000054928"/>
    </source>
</evidence>
<dbReference type="Proteomes" id="UP000054928">
    <property type="component" value="Unassembled WGS sequence"/>
</dbReference>
<dbReference type="GeneID" id="36401452"/>
<organism evidence="1 2">
    <name type="scientific">Plasmopara halstedii</name>
    <name type="common">Downy mildew of sunflower</name>
    <dbReference type="NCBI Taxonomy" id="4781"/>
    <lineage>
        <taxon>Eukaryota</taxon>
        <taxon>Sar</taxon>
        <taxon>Stramenopiles</taxon>
        <taxon>Oomycota</taxon>
        <taxon>Peronosporomycetes</taxon>
        <taxon>Peronosporales</taxon>
        <taxon>Peronosporaceae</taxon>
        <taxon>Plasmopara</taxon>
    </lineage>
</organism>
<reference evidence="2" key="1">
    <citation type="submission" date="2014-09" db="EMBL/GenBank/DDBJ databases">
        <authorList>
            <person name="Sharma Rahul"/>
            <person name="Thines Marco"/>
        </authorList>
    </citation>
    <scope>NUCLEOTIDE SEQUENCE [LARGE SCALE GENOMIC DNA]</scope>
</reference>
<keyword evidence="2" id="KW-1185">Reference proteome</keyword>
<proteinExistence type="predicted"/>
<evidence type="ECO:0000313" key="1">
    <source>
        <dbReference type="EMBL" id="CEG48581.1"/>
    </source>
</evidence>
<name>A0A0P1B2V3_PLAHL</name>
<accession>A0A0P1B2V3</accession>
<dbReference type="EMBL" id="CCYD01002939">
    <property type="protein sequence ID" value="CEG48581.1"/>
    <property type="molecule type" value="Genomic_DNA"/>
</dbReference>